<proteinExistence type="predicted"/>
<evidence type="ECO:0000256" key="4">
    <source>
        <dbReference type="ARBA" id="ARBA00022833"/>
    </source>
</evidence>
<evidence type="ECO:0000256" key="2">
    <source>
        <dbReference type="ARBA" id="ARBA00022723"/>
    </source>
</evidence>
<dbReference type="Gene3D" id="3.40.630.10">
    <property type="entry name" value="Zn peptidases"/>
    <property type="match status" value="1"/>
</dbReference>
<dbReference type="GO" id="GO:0006526">
    <property type="term" value="P:L-arginine biosynthetic process"/>
    <property type="evidence" value="ECO:0007669"/>
    <property type="project" value="TreeGrafter"/>
</dbReference>
<dbReference type="InterPro" id="IPR002933">
    <property type="entry name" value="Peptidase_M20"/>
</dbReference>
<evidence type="ECO:0000256" key="1">
    <source>
        <dbReference type="ARBA" id="ARBA00001947"/>
    </source>
</evidence>
<sequence length="228" mass="24890">SNLELIEFIQSYLTNYGIQSTLVHDESGKKANLYATIGRTDIGGIMLSGHTDVVPVAGQDWNTDPFCLIESDDKLYGRGSADMKGFIALVLSRVPDMLSANLSKPIHLAFSYDEEVGCVGVQRLLDLLEHQPIKPSCCIVGEPTSMEVVIGHKGKCARRVQVRGHACHSGQSPFGVNAIDYASELIVYIRQLAREKEKNGPFDKDYEVPYTTLHTGVVQGGTALNIVP</sequence>
<keyword evidence="2" id="KW-0479">Metal-binding</keyword>
<dbReference type="GO" id="GO:0046872">
    <property type="term" value="F:metal ion binding"/>
    <property type="evidence" value="ECO:0007669"/>
    <property type="project" value="UniProtKB-KW"/>
</dbReference>
<dbReference type="Pfam" id="PF01546">
    <property type="entry name" value="Peptidase_M20"/>
    <property type="match status" value="1"/>
</dbReference>
<dbReference type="PROSITE" id="PS00758">
    <property type="entry name" value="ARGE_DAPE_CPG2_1"/>
    <property type="match status" value="1"/>
</dbReference>
<keyword evidence="4" id="KW-0862">Zinc</keyword>
<dbReference type="AlphaFoldDB" id="A0A383F5J4"/>
<dbReference type="SUPFAM" id="SSF53187">
    <property type="entry name" value="Zn-dependent exopeptidases"/>
    <property type="match status" value="1"/>
</dbReference>
<organism evidence="5">
    <name type="scientific">marine metagenome</name>
    <dbReference type="NCBI Taxonomy" id="408172"/>
    <lineage>
        <taxon>unclassified sequences</taxon>
        <taxon>metagenomes</taxon>
        <taxon>ecological metagenomes</taxon>
    </lineage>
</organism>
<protein>
    <submittedName>
        <fullName evidence="5">Uncharacterized protein</fullName>
    </submittedName>
</protein>
<dbReference type="Gene3D" id="3.30.70.360">
    <property type="match status" value="1"/>
</dbReference>
<dbReference type="GO" id="GO:0008777">
    <property type="term" value="F:acetylornithine deacetylase activity"/>
    <property type="evidence" value="ECO:0007669"/>
    <property type="project" value="TreeGrafter"/>
</dbReference>
<reference evidence="5" key="1">
    <citation type="submission" date="2018-05" db="EMBL/GenBank/DDBJ databases">
        <authorList>
            <person name="Lanie J.A."/>
            <person name="Ng W.-L."/>
            <person name="Kazmierczak K.M."/>
            <person name="Andrzejewski T.M."/>
            <person name="Davidsen T.M."/>
            <person name="Wayne K.J."/>
            <person name="Tettelin H."/>
            <person name="Glass J.I."/>
            <person name="Rusch D."/>
            <person name="Podicherti R."/>
            <person name="Tsui H.-C.T."/>
            <person name="Winkler M.E."/>
        </authorList>
    </citation>
    <scope>NUCLEOTIDE SEQUENCE</scope>
</reference>
<dbReference type="PROSITE" id="PS00759">
    <property type="entry name" value="ARGE_DAPE_CPG2_2"/>
    <property type="match status" value="1"/>
</dbReference>
<evidence type="ECO:0000313" key="5">
    <source>
        <dbReference type="EMBL" id="SVE64366.1"/>
    </source>
</evidence>
<feature type="non-terminal residue" evidence="5">
    <location>
        <position position="228"/>
    </location>
</feature>
<dbReference type="PANTHER" id="PTHR43808:SF31">
    <property type="entry name" value="N-ACETYL-L-CITRULLINE DEACETYLASE"/>
    <property type="match status" value="1"/>
</dbReference>
<accession>A0A383F5J4</accession>
<dbReference type="CDD" id="cd03894">
    <property type="entry name" value="M20_ArgE"/>
    <property type="match status" value="1"/>
</dbReference>
<dbReference type="PANTHER" id="PTHR43808">
    <property type="entry name" value="ACETYLORNITHINE DEACETYLASE"/>
    <property type="match status" value="1"/>
</dbReference>
<dbReference type="EMBL" id="UINC01231713">
    <property type="protein sequence ID" value="SVE64366.1"/>
    <property type="molecule type" value="Genomic_DNA"/>
</dbReference>
<keyword evidence="3" id="KW-0378">Hydrolase</keyword>
<dbReference type="InterPro" id="IPR001261">
    <property type="entry name" value="ArgE/DapE_CS"/>
</dbReference>
<dbReference type="InterPro" id="IPR050072">
    <property type="entry name" value="Peptidase_M20A"/>
</dbReference>
<gene>
    <name evidence="5" type="ORF">METZ01_LOCUS517220</name>
</gene>
<dbReference type="SUPFAM" id="SSF55031">
    <property type="entry name" value="Bacterial exopeptidase dimerisation domain"/>
    <property type="match status" value="1"/>
</dbReference>
<evidence type="ECO:0000256" key="3">
    <source>
        <dbReference type="ARBA" id="ARBA00022801"/>
    </source>
</evidence>
<comment type="cofactor">
    <cofactor evidence="1">
        <name>Zn(2+)</name>
        <dbReference type="ChEBI" id="CHEBI:29105"/>
    </cofactor>
</comment>
<feature type="non-terminal residue" evidence="5">
    <location>
        <position position="1"/>
    </location>
</feature>
<name>A0A383F5J4_9ZZZZ</name>
<dbReference type="InterPro" id="IPR036264">
    <property type="entry name" value="Bact_exopeptidase_dim_dom"/>
</dbReference>